<reference evidence="5" key="1">
    <citation type="submission" date="2015-09" db="EMBL/GenBank/DDBJ databases">
        <authorList>
            <consortium name="Pathogen Informatics"/>
        </authorList>
    </citation>
    <scope>NUCLEOTIDE SEQUENCE [LARGE SCALE GENOMIC DNA]</scope>
    <source>
        <strain evidence="5">Lake Konstanz</strain>
    </source>
</reference>
<evidence type="ECO:0000313" key="4">
    <source>
        <dbReference type="EMBL" id="CUE69790.1"/>
    </source>
</evidence>
<name>A0A0S4ILK3_BODSA</name>
<dbReference type="InterPro" id="IPR050865">
    <property type="entry name" value="BEACH_Domain"/>
</dbReference>
<feature type="domain" description="BEACH" evidence="2">
    <location>
        <begin position="307"/>
        <end position="602"/>
    </location>
</feature>
<keyword evidence="5" id="KW-1185">Reference proteome</keyword>
<evidence type="ECO:0000259" key="3">
    <source>
        <dbReference type="PROSITE" id="PS51783"/>
    </source>
</evidence>
<dbReference type="Gene3D" id="1.10.1540.10">
    <property type="entry name" value="BEACH domain"/>
    <property type="match status" value="1"/>
</dbReference>
<dbReference type="PANTHER" id="PTHR13743:SF123">
    <property type="entry name" value="PROTEIN FAN"/>
    <property type="match status" value="1"/>
</dbReference>
<dbReference type="VEuPathDB" id="TriTrypDB:BSAL_52165"/>
<dbReference type="Proteomes" id="UP000051952">
    <property type="component" value="Unassembled WGS sequence"/>
</dbReference>
<dbReference type="PROSITE" id="PS50197">
    <property type="entry name" value="BEACH"/>
    <property type="match status" value="1"/>
</dbReference>
<dbReference type="SMART" id="SM01026">
    <property type="entry name" value="Beach"/>
    <property type="match status" value="1"/>
</dbReference>
<feature type="compositionally biased region" description="Polar residues" evidence="1">
    <location>
        <begin position="661"/>
        <end position="672"/>
    </location>
</feature>
<feature type="region of interest" description="Disordered" evidence="1">
    <location>
        <begin position="617"/>
        <end position="641"/>
    </location>
</feature>
<feature type="region of interest" description="Disordered" evidence="1">
    <location>
        <begin position="728"/>
        <end position="758"/>
    </location>
</feature>
<dbReference type="OrthoDB" id="26681at2759"/>
<dbReference type="InterPro" id="IPR057496">
    <property type="entry name" value="FAN-like_PH"/>
</dbReference>
<feature type="region of interest" description="Disordered" evidence="1">
    <location>
        <begin position="692"/>
        <end position="711"/>
    </location>
</feature>
<dbReference type="InterPro" id="IPR011047">
    <property type="entry name" value="Quinoprotein_ADH-like_sf"/>
</dbReference>
<dbReference type="InterPro" id="IPR036372">
    <property type="entry name" value="BEACH_dom_sf"/>
</dbReference>
<protein>
    <recommendedName>
        <fullName evidence="6">BEACH domain-containing protein</fullName>
    </recommendedName>
</protein>
<feature type="compositionally biased region" description="Polar residues" evidence="1">
    <location>
        <begin position="748"/>
        <end position="758"/>
    </location>
</feature>
<dbReference type="CDD" id="cd06071">
    <property type="entry name" value="Beach"/>
    <property type="match status" value="1"/>
</dbReference>
<evidence type="ECO:0000256" key="1">
    <source>
        <dbReference type="SAM" id="MobiDB-lite"/>
    </source>
</evidence>
<evidence type="ECO:0000259" key="2">
    <source>
        <dbReference type="PROSITE" id="PS50197"/>
    </source>
</evidence>
<dbReference type="Pfam" id="PF02138">
    <property type="entry name" value="Beach"/>
    <property type="match status" value="1"/>
</dbReference>
<dbReference type="PROSITE" id="PS51783">
    <property type="entry name" value="PH_BEACH"/>
    <property type="match status" value="1"/>
</dbReference>
<dbReference type="InterPro" id="IPR015943">
    <property type="entry name" value="WD40/YVTN_repeat-like_dom_sf"/>
</dbReference>
<dbReference type="SUPFAM" id="SSF50729">
    <property type="entry name" value="PH domain-like"/>
    <property type="match status" value="1"/>
</dbReference>
<feature type="compositionally biased region" description="Low complexity" evidence="1">
    <location>
        <begin position="630"/>
        <end position="641"/>
    </location>
</feature>
<organism evidence="4 5">
    <name type="scientific">Bodo saltans</name>
    <name type="common">Flagellated protozoan</name>
    <dbReference type="NCBI Taxonomy" id="75058"/>
    <lineage>
        <taxon>Eukaryota</taxon>
        <taxon>Discoba</taxon>
        <taxon>Euglenozoa</taxon>
        <taxon>Kinetoplastea</taxon>
        <taxon>Metakinetoplastina</taxon>
        <taxon>Eubodonida</taxon>
        <taxon>Bodonidae</taxon>
        <taxon>Bodo</taxon>
    </lineage>
</organism>
<gene>
    <name evidence="4" type="ORF">BSAL_52165</name>
</gene>
<evidence type="ECO:0008006" key="6">
    <source>
        <dbReference type="Google" id="ProtNLM"/>
    </source>
</evidence>
<dbReference type="InterPro" id="IPR000409">
    <property type="entry name" value="BEACH_dom"/>
</dbReference>
<dbReference type="AlphaFoldDB" id="A0A0S4ILK3"/>
<feature type="region of interest" description="Disordered" evidence="1">
    <location>
        <begin position="661"/>
        <end position="684"/>
    </location>
</feature>
<dbReference type="SUPFAM" id="SSF81837">
    <property type="entry name" value="BEACH domain"/>
    <property type="match status" value="1"/>
</dbReference>
<accession>A0A0S4ILK3</accession>
<proteinExistence type="predicted"/>
<dbReference type="PANTHER" id="PTHR13743">
    <property type="entry name" value="BEIGE/BEACH-RELATED"/>
    <property type="match status" value="1"/>
</dbReference>
<dbReference type="EMBL" id="CYKH01000079">
    <property type="protein sequence ID" value="CUE69790.1"/>
    <property type="molecule type" value="Genomic_DNA"/>
</dbReference>
<dbReference type="InterPro" id="IPR023362">
    <property type="entry name" value="PH-BEACH_dom"/>
</dbReference>
<dbReference type="SUPFAM" id="SSF50998">
    <property type="entry name" value="Quinoprotein alcohol dehydrogenase-like"/>
    <property type="match status" value="1"/>
</dbReference>
<dbReference type="Gene3D" id="2.130.10.10">
    <property type="entry name" value="YVTN repeat-like/Quinoprotein amine dehydrogenase"/>
    <property type="match status" value="1"/>
</dbReference>
<feature type="domain" description="BEACH-type PH" evidence="3">
    <location>
        <begin position="208"/>
        <end position="302"/>
    </location>
</feature>
<evidence type="ECO:0000313" key="5">
    <source>
        <dbReference type="Proteomes" id="UP000051952"/>
    </source>
</evidence>
<dbReference type="Pfam" id="PF25400">
    <property type="entry name" value="PH_FAN"/>
    <property type="match status" value="1"/>
</dbReference>
<sequence length="1097" mass="120666">MRRNRFSLYCLDDGDEYFGDIIADALQYNSSPATRRLRSSVAQSGAPAPQKVRGRLRLAGRALYFDADEWVRPVCCYKFKELSRHASNDNIGLTTEEVATRVGQGVQGIDTVSSSLEGGTHLVFHCEQVALLLQHGEIGPHAQEIPAAQDHVFAFPFGGAQRFVERLAALLYVERAADSGAAKRRLISQFMEFQEREAPLSISVLRDPSEESIVKQARCTRIEPLTQERGMLVISNQRMYFKPTFPIATALDDIELRNVRRVERRRCNFREVGLEVATVNDRILLFSFGSPKDREEVFLCLSSQPSLDRLRVNSLEQMTHRWQVGLLSTFDYLMFLNWASGRSMKDLAQYPVLPWIIADYSSQSLDLSSSTTFRDLSKPIGALNAQRLKGFIERANDLRSIGETPYLFGSHFSNPAYVAYYLIRQRPEYMLVLHGGKMDHGSRIFESLQETFQSVLSGPTDLKELTPEFFFGDGSFLCSTSRGPDLGSKTDGSRVRRDVALPPWANESPSEFVKLNRMALESEYCSRNIHRWIDLVFGYQQDGSNAWSANNVFHPYCYESSVISTDTSRTDEDQVLREAMETHTREFGQMPKKLFFAPHALRQCGATPSNRVELHRFAPPDSDELELSRPEPLSSSAAHDAAAQRRCAEFVTQTFVEGSPISTTEETLQNDQVEADRDPLGNTKSSGVLALFERQSVPRDGSSPEVEGSLREVERLVADTLDLAHLMEDTSPRSSSPTHLVASRTKPDSNSESNNAENTKSLVYLGHVRTGTKGRLDALAVVQVPADADWIFDDYDDDITEIPMVFACDSVGVVHVVDSVSKKKIRTLSDFGPAGISLAVPVSLESSSAVLLSSLSGSMFVLDMRNCTCQHDHEECCGSSGMTALASTNSLVVGGGKSGVVKCWRLVHDGEVGGVTVDTNEPVSELEAAMVKVSSVALDSAGRRVMVIQNSDVFIANLDEGSYGATLADAVTFPLPSHISKQIAHASFGRDHMIMVVGRYDVSHYTLDGTEWGTFPTPFEVVVATPGCGGQFSRDALLIASPEGHVAVLFSTTGAVIAQFDLGPELGGANVVSGAIGSDLIAIADNLGRVHFLQLPV</sequence>